<dbReference type="InterPro" id="IPR018060">
    <property type="entry name" value="HTH_AraC"/>
</dbReference>
<dbReference type="EMBL" id="CP023004">
    <property type="protein sequence ID" value="AWI08300.1"/>
    <property type="molecule type" value="Genomic_DNA"/>
</dbReference>
<feature type="domain" description="HTH araC/xylS-type" evidence="4">
    <location>
        <begin position="217"/>
        <end position="315"/>
    </location>
</feature>
<sequence>MVRLSKTGGGVFCKNLGGTPRIEVRPVARFFMHPLAPATPLRNKKCAAIREKVAVVYGKQPACRLLEKAGAHHRLIVMPETKSVARIDWREKRVGGSFHVRGQHVIFARKQADVSIFWKREAALLCLYLDGNLSQYQPIAADKPLETMEHRALWKLSRHDCGIMDLIRLFVDCRSPDFGTAYFGHLGFALAFHLIDGLARDGENETAPPMMDESRLRRVIDYIDGNLHARIAAHTLAGVACLSGTHFNRLFKNSTGMTAGEYVFEKRIRLAQALIRRGGMRIAEIAVAAGFCDQSHVDRRFRRYCQCSPVDFAQHGSFVLENGRNIQSSENKIGQNGGTL</sequence>
<evidence type="ECO:0000256" key="2">
    <source>
        <dbReference type="ARBA" id="ARBA00023125"/>
    </source>
</evidence>
<reference evidence="5 6" key="1">
    <citation type="journal article" date="2018" name="Syst. Appl. Microbiol.">
        <title>Ereboglobus luteus gen. nov. sp. nov. from cockroach guts, and new insights into the oxygen relationship of the genera Opitutus and Didymococcus (Verrucomicrobia: Opitutaceae).</title>
        <authorList>
            <person name="Tegtmeier D."/>
            <person name="Belitz A."/>
            <person name="Radek R."/>
            <person name="Heimerl T."/>
            <person name="Brune A."/>
        </authorList>
    </citation>
    <scope>NUCLEOTIDE SEQUENCE [LARGE SCALE GENOMIC DNA]</scope>
    <source>
        <strain evidence="5 6">Ho45</strain>
    </source>
</reference>
<dbReference type="GO" id="GO:0043565">
    <property type="term" value="F:sequence-specific DNA binding"/>
    <property type="evidence" value="ECO:0007669"/>
    <property type="project" value="InterPro"/>
</dbReference>
<protein>
    <recommendedName>
        <fullName evidence="4">HTH araC/xylS-type domain-containing protein</fullName>
    </recommendedName>
</protein>
<organism evidence="5 6">
    <name type="scientific">Ereboglobus luteus</name>
    <dbReference type="NCBI Taxonomy" id="1796921"/>
    <lineage>
        <taxon>Bacteria</taxon>
        <taxon>Pseudomonadati</taxon>
        <taxon>Verrucomicrobiota</taxon>
        <taxon>Opitutia</taxon>
        <taxon>Opitutales</taxon>
        <taxon>Opitutaceae</taxon>
        <taxon>Ereboglobus</taxon>
    </lineage>
</organism>
<evidence type="ECO:0000313" key="5">
    <source>
        <dbReference type="EMBL" id="AWI08300.1"/>
    </source>
</evidence>
<dbReference type="AlphaFoldDB" id="A0A2U8E0E1"/>
<dbReference type="Proteomes" id="UP000244896">
    <property type="component" value="Chromosome"/>
</dbReference>
<evidence type="ECO:0000313" key="6">
    <source>
        <dbReference type="Proteomes" id="UP000244896"/>
    </source>
</evidence>
<dbReference type="SMART" id="SM00342">
    <property type="entry name" value="HTH_ARAC"/>
    <property type="match status" value="1"/>
</dbReference>
<dbReference type="Gene3D" id="1.10.10.60">
    <property type="entry name" value="Homeodomain-like"/>
    <property type="match status" value="2"/>
</dbReference>
<evidence type="ECO:0000256" key="1">
    <source>
        <dbReference type="ARBA" id="ARBA00023015"/>
    </source>
</evidence>
<gene>
    <name evidence="5" type="ORF">CKA38_02665</name>
</gene>
<dbReference type="InterPro" id="IPR050204">
    <property type="entry name" value="AraC_XylS_family_regulators"/>
</dbReference>
<dbReference type="PANTHER" id="PTHR46796:SF6">
    <property type="entry name" value="ARAC SUBFAMILY"/>
    <property type="match status" value="1"/>
</dbReference>
<name>A0A2U8E0E1_9BACT</name>
<dbReference type="OrthoDB" id="5295226at2"/>
<evidence type="ECO:0000256" key="3">
    <source>
        <dbReference type="ARBA" id="ARBA00023163"/>
    </source>
</evidence>
<dbReference type="InterPro" id="IPR009057">
    <property type="entry name" value="Homeodomain-like_sf"/>
</dbReference>
<keyword evidence="6" id="KW-1185">Reference proteome</keyword>
<accession>A0A2U8E0E1</accession>
<dbReference type="KEGG" id="elut:CKA38_02665"/>
<dbReference type="Pfam" id="PF12833">
    <property type="entry name" value="HTH_18"/>
    <property type="match status" value="1"/>
</dbReference>
<dbReference type="GO" id="GO:0003700">
    <property type="term" value="F:DNA-binding transcription factor activity"/>
    <property type="evidence" value="ECO:0007669"/>
    <property type="project" value="InterPro"/>
</dbReference>
<keyword evidence="2" id="KW-0238">DNA-binding</keyword>
<dbReference type="SUPFAM" id="SSF46689">
    <property type="entry name" value="Homeodomain-like"/>
    <property type="match status" value="2"/>
</dbReference>
<keyword evidence="3" id="KW-0804">Transcription</keyword>
<proteinExistence type="predicted"/>
<dbReference type="PROSITE" id="PS01124">
    <property type="entry name" value="HTH_ARAC_FAMILY_2"/>
    <property type="match status" value="1"/>
</dbReference>
<keyword evidence="1" id="KW-0805">Transcription regulation</keyword>
<dbReference type="PANTHER" id="PTHR46796">
    <property type="entry name" value="HTH-TYPE TRANSCRIPTIONAL ACTIVATOR RHAS-RELATED"/>
    <property type="match status" value="1"/>
</dbReference>
<evidence type="ECO:0000259" key="4">
    <source>
        <dbReference type="PROSITE" id="PS01124"/>
    </source>
</evidence>